<dbReference type="EMBL" id="CAHIKZ030002334">
    <property type="protein sequence ID" value="CAE1285253.1"/>
    <property type="molecule type" value="Genomic_DNA"/>
</dbReference>
<keyword evidence="3" id="KW-1185">Reference proteome</keyword>
<dbReference type="SUPFAM" id="SSF50156">
    <property type="entry name" value="PDZ domain-like"/>
    <property type="match status" value="1"/>
</dbReference>
<accession>A0A812D3D6</accession>
<dbReference type="Proteomes" id="UP000597762">
    <property type="component" value="Unassembled WGS sequence"/>
</dbReference>
<comment type="caution">
    <text evidence="2">The sequence shown here is derived from an EMBL/GenBank/DDBJ whole genome shotgun (WGS) entry which is preliminary data.</text>
</comment>
<reference evidence="2" key="1">
    <citation type="submission" date="2021-01" db="EMBL/GenBank/DDBJ databases">
        <authorList>
            <person name="Li R."/>
            <person name="Bekaert M."/>
        </authorList>
    </citation>
    <scope>NUCLEOTIDE SEQUENCE</scope>
    <source>
        <strain evidence="2">Farmed</strain>
    </source>
</reference>
<name>A0A812D3D6_ACAPH</name>
<evidence type="ECO:0000313" key="2">
    <source>
        <dbReference type="EMBL" id="CAE1285253.1"/>
    </source>
</evidence>
<feature type="compositionally biased region" description="Polar residues" evidence="1">
    <location>
        <begin position="323"/>
        <end position="344"/>
    </location>
</feature>
<sequence length="354" mass="40510">MILFHVEDYQLHILHEVRKMIKNFKMRDFWGLWHPVKDITTVSVAVPDAPVQFLNENYKSLPQELKKWSTADVVRWLDQRGLAEHFAVIFHDSLKDISIENRESLLSSIYELLNPTSIQVREEELEKFSSNVDREKYLAAIHVAQSKDTHLHLVEATSPSVPSAMSTSSSCSSPFIRHIEWPNHDNDSDCMRQSHISLDERDVTVESCSMSSIVNNWGAASISRNVTRQVSLYELLGLERRREVCCIQLCQPENSDFNFSVETTDQGYILVDDPKDLDLNHGDRILEVNGVYICNENDLKKAIKHSTCLNMVVVRSEKNTTVAESSLNQPQINETPPESKNLKNQVCELRSKVS</sequence>
<feature type="region of interest" description="Disordered" evidence="1">
    <location>
        <begin position="323"/>
        <end position="345"/>
    </location>
</feature>
<evidence type="ECO:0000256" key="1">
    <source>
        <dbReference type="SAM" id="MobiDB-lite"/>
    </source>
</evidence>
<gene>
    <name evidence="2" type="ORF">SPHA_45309</name>
</gene>
<evidence type="ECO:0000313" key="3">
    <source>
        <dbReference type="Proteomes" id="UP000597762"/>
    </source>
</evidence>
<dbReference type="OrthoDB" id="449487at2759"/>
<proteinExistence type="predicted"/>
<organism evidence="2 3">
    <name type="scientific">Acanthosepion pharaonis</name>
    <name type="common">Pharaoh cuttlefish</name>
    <name type="synonym">Sepia pharaonis</name>
    <dbReference type="NCBI Taxonomy" id="158019"/>
    <lineage>
        <taxon>Eukaryota</taxon>
        <taxon>Metazoa</taxon>
        <taxon>Spiralia</taxon>
        <taxon>Lophotrochozoa</taxon>
        <taxon>Mollusca</taxon>
        <taxon>Cephalopoda</taxon>
        <taxon>Coleoidea</taxon>
        <taxon>Decapodiformes</taxon>
        <taxon>Sepiida</taxon>
        <taxon>Sepiina</taxon>
        <taxon>Sepiidae</taxon>
        <taxon>Acanthosepion</taxon>
    </lineage>
</organism>
<dbReference type="InterPro" id="IPR036034">
    <property type="entry name" value="PDZ_sf"/>
</dbReference>
<protein>
    <submittedName>
        <fullName evidence="2">Uncharacterized protein</fullName>
    </submittedName>
</protein>
<dbReference type="AlphaFoldDB" id="A0A812D3D6"/>